<dbReference type="Pfam" id="PF12222">
    <property type="entry name" value="PNGaseA"/>
    <property type="match status" value="1"/>
</dbReference>
<organism evidence="3">
    <name type="scientific">Phakopsora pachyrhizi</name>
    <name type="common">Asian soybean rust disease fungus</name>
    <dbReference type="NCBI Taxonomy" id="170000"/>
    <lineage>
        <taxon>Eukaryota</taxon>
        <taxon>Fungi</taxon>
        <taxon>Dikarya</taxon>
        <taxon>Basidiomycota</taxon>
        <taxon>Pucciniomycotina</taxon>
        <taxon>Pucciniomycetes</taxon>
        <taxon>Pucciniales</taxon>
        <taxon>Phakopsoraceae</taxon>
        <taxon>Phakopsora</taxon>
    </lineage>
</organism>
<dbReference type="EMBL" id="KT246827">
    <property type="protein sequence ID" value="ALL40918.1"/>
    <property type="molecule type" value="mRNA"/>
</dbReference>
<reference evidence="3" key="1">
    <citation type="submission" date="2015-07" db="EMBL/GenBank/DDBJ databases">
        <title>Elucidating the P. pachyrhizi secretome and potential effectors.</title>
        <authorList>
            <person name="de Carvalho M.C.C.G."/>
            <person name="Nascimento L.C."/>
            <person name="Darben L.M."/>
            <person name="Polizel-Podanosqui A.M."/>
            <person name="Lopes-Caitar V.S."/>
            <person name="Rocha C.S."/>
            <person name="Qi M."/>
            <person name="Carazolle M."/>
            <person name="Kuwahara M.K."/>
            <person name="Pereira G.A.G."/>
            <person name="Abdelnoor R.V."/>
            <person name="Whitham S.A."/>
            <person name="Marcelino-Guimaraes F.C."/>
        </authorList>
    </citation>
    <scope>NUCLEOTIDE SEQUENCE</scope>
</reference>
<dbReference type="AlphaFoldDB" id="A0A0S1MJ66"/>
<evidence type="ECO:0000256" key="1">
    <source>
        <dbReference type="SAM" id="SignalP"/>
    </source>
</evidence>
<feature type="chain" id="PRO_5006589010" description="Peptide N-acetyl-beta-D-glucosaminyl asparaginase amidase A N-terminal domain-containing protein" evidence="1">
    <location>
        <begin position="23"/>
        <end position="107"/>
    </location>
</feature>
<feature type="signal peptide" evidence="1">
    <location>
        <begin position="1"/>
        <end position="22"/>
    </location>
</feature>
<sequence length="107" mass="12198">MALSNFHIWFICVTFWLPQLYGSKIQPRQFVHRPNALRNFEVREPSVVPTSQPCEKILLEHTFENSYGRPAKVDYSPPAECGPPGSWASVIFNLTTTSLSLSFIQVE</sequence>
<keyword evidence="1" id="KW-0732">Signal</keyword>
<accession>A0A0S1MJ66</accession>
<dbReference type="InterPro" id="IPR056948">
    <property type="entry name" value="PNGaseA_N"/>
</dbReference>
<protein>
    <recommendedName>
        <fullName evidence="2">Peptide N-acetyl-beta-D-glucosaminyl asparaginase amidase A N-terminal domain-containing protein</fullName>
    </recommendedName>
</protein>
<feature type="domain" description="Peptide N-acetyl-beta-D-glucosaminyl asparaginase amidase A N-terminal" evidence="2">
    <location>
        <begin position="51"/>
        <end position="98"/>
    </location>
</feature>
<name>A0A0S1MJ66_PHAPC</name>
<proteinExistence type="evidence at transcript level"/>
<evidence type="ECO:0000259" key="2">
    <source>
        <dbReference type="Pfam" id="PF12222"/>
    </source>
</evidence>
<evidence type="ECO:0000313" key="3">
    <source>
        <dbReference type="EMBL" id="ALL40918.1"/>
    </source>
</evidence>